<name>A0A0L7KSJ5_OPEBR</name>
<reference evidence="1 2" key="1">
    <citation type="journal article" date="2015" name="Genome Biol. Evol.">
        <title>The genome of winter moth (Operophtera brumata) provides a genomic perspective on sexual dimorphism and phenology.</title>
        <authorList>
            <person name="Derks M.F."/>
            <person name="Smit S."/>
            <person name="Salis L."/>
            <person name="Schijlen E."/>
            <person name="Bossers A."/>
            <person name="Mateman C."/>
            <person name="Pijl A.S."/>
            <person name="de Ridder D."/>
            <person name="Groenen M.A."/>
            <person name="Visser M.E."/>
            <person name="Megens H.J."/>
        </authorList>
    </citation>
    <scope>NUCLEOTIDE SEQUENCE [LARGE SCALE GENOMIC DNA]</scope>
    <source>
        <strain evidence="1">WM2013NL</strain>
        <tissue evidence="1">Head and thorax</tissue>
    </source>
</reference>
<evidence type="ECO:0000313" key="2">
    <source>
        <dbReference type="Proteomes" id="UP000037510"/>
    </source>
</evidence>
<dbReference type="Proteomes" id="UP000037510">
    <property type="component" value="Unassembled WGS sequence"/>
</dbReference>
<accession>A0A0L7KSJ5</accession>
<dbReference type="AlphaFoldDB" id="A0A0L7KSJ5"/>
<proteinExistence type="predicted"/>
<sequence>MAYYRCGPTAIGSRTSWGPVSSPSVETKTFARPLSGNFDRIFNAFERTNAFEYVKTFESKDGPKDERVVGHGEIVVNRKMSSSFERADCALAAQTPISEDEDFYREKILYSQARQLFPLQEDLADWINKTI</sequence>
<dbReference type="EMBL" id="JTDY01006434">
    <property type="protein sequence ID" value="KOB66014.1"/>
    <property type="molecule type" value="Genomic_DNA"/>
</dbReference>
<comment type="caution">
    <text evidence="1">The sequence shown here is derived from an EMBL/GenBank/DDBJ whole genome shotgun (WGS) entry which is preliminary data.</text>
</comment>
<organism evidence="1 2">
    <name type="scientific">Operophtera brumata</name>
    <name type="common">Winter moth</name>
    <name type="synonym">Phalaena brumata</name>
    <dbReference type="NCBI Taxonomy" id="104452"/>
    <lineage>
        <taxon>Eukaryota</taxon>
        <taxon>Metazoa</taxon>
        <taxon>Ecdysozoa</taxon>
        <taxon>Arthropoda</taxon>
        <taxon>Hexapoda</taxon>
        <taxon>Insecta</taxon>
        <taxon>Pterygota</taxon>
        <taxon>Neoptera</taxon>
        <taxon>Endopterygota</taxon>
        <taxon>Lepidoptera</taxon>
        <taxon>Glossata</taxon>
        <taxon>Ditrysia</taxon>
        <taxon>Geometroidea</taxon>
        <taxon>Geometridae</taxon>
        <taxon>Larentiinae</taxon>
        <taxon>Operophtera</taxon>
    </lineage>
</organism>
<evidence type="ECO:0000313" key="1">
    <source>
        <dbReference type="EMBL" id="KOB66014.1"/>
    </source>
</evidence>
<gene>
    <name evidence="1" type="ORF">OBRU01_21917</name>
</gene>
<protein>
    <submittedName>
        <fullName evidence="1">Gas2</fullName>
    </submittedName>
</protein>
<feature type="non-terminal residue" evidence="1">
    <location>
        <position position="131"/>
    </location>
</feature>
<keyword evidence="2" id="KW-1185">Reference proteome</keyword>